<keyword evidence="3 5" id="KW-0863">Zinc-finger</keyword>
<dbReference type="SUPFAM" id="SSF57938">
    <property type="entry name" value="DnaJ/Hsp40 cysteine-rich domain"/>
    <property type="match status" value="1"/>
</dbReference>
<proteinExistence type="predicted"/>
<evidence type="ECO:0000256" key="4">
    <source>
        <dbReference type="ARBA" id="ARBA00022833"/>
    </source>
</evidence>
<dbReference type="GO" id="GO:0006457">
    <property type="term" value="P:protein folding"/>
    <property type="evidence" value="ECO:0007669"/>
    <property type="project" value="InterPro"/>
</dbReference>
<organism evidence="9 10">
    <name type="scientific">Adineta ricciae</name>
    <name type="common">Rotifer</name>
    <dbReference type="NCBI Taxonomy" id="249248"/>
    <lineage>
        <taxon>Eukaryota</taxon>
        <taxon>Metazoa</taxon>
        <taxon>Spiralia</taxon>
        <taxon>Gnathifera</taxon>
        <taxon>Rotifera</taxon>
        <taxon>Eurotatoria</taxon>
        <taxon>Bdelloidea</taxon>
        <taxon>Adinetida</taxon>
        <taxon>Adinetidae</taxon>
        <taxon>Adineta</taxon>
    </lineage>
</organism>
<evidence type="ECO:0000259" key="7">
    <source>
        <dbReference type="PROSITE" id="PS50076"/>
    </source>
</evidence>
<evidence type="ECO:0000256" key="1">
    <source>
        <dbReference type="ARBA" id="ARBA00022723"/>
    </source>
</evidence>
<dbReference type="PROSITE" id="PS50076">
    <property type="entry name" value="DNAJ_2"/>
    <property type="match status" value="1"/>
</dbReference>
<feature type="domain" description="CR-type" evidence="8">
    <location>
        <begin position="130"/>
        <end position="214"/>
    </location>
</feature>
<dbReference type="InterPro" id="IPR001623">
    <property type="entry name" value="DnaJ_domain"/>
</dbReference>
<dbReference type="SUPFAM" id="SSF46565">
    <property type="entry name" value="Chaperone J-domain"/>
    <property type="match status" value="1"/>
</dbReference>
<dbReference type="InterPro" id="IPR036410">
    <property type="entry name" value="HSP_DnaJ_Cys-rich_dom_sf"/>
</dbReference>
<feature type="region of interest" description="Disordered" evidence="6">
    <location>
        <begin position="381"/>
        <end position="436"/>
    </location>
</feature>
<dbReference type="PROSITE" id="PS00636">
    <property type="entry name" value="DNAJ_1"/>
    <property type="match status" value="1"/>
</dbReference>
<gene>
    <name evidence="9" type="ORF">XAT740_LOCUS41435</name>
</gene>
<protein>
    <submittedName>
        <fullName evidence="9">Uncharacterized protein</fullName>
    </submittedName>
</protein>
<evidence type="ECO:0000313" key="10">
    <source>
        <dbReference type="Proteomes" id="UP000663828"/>
    </source>
</evidence>
<dbReference type="GO" id="GO:0008270">
    <property type="term" value="F:zinc ion binding"/>
    <property type="evidence" value="ECO:0007669"/>
    <property type="project" value="UniProtKB-KW"/>
</dbReference>
<evidence type="ECO:0000313" key="9">
    <source>
        <dbReference type="EMBL" id="CAF1530584.1"/>
    </source>
</evidence>
<comment type="caution">
    <text evidence="9">The sequence shown here is derived from an EMBL/GenBank/DDBJ whole genome shotgun (WGS) entry which is preliminary data.</text>
</comment>
<dbReference type="InterPro" id="IPR036869">
    <property type="entry name" value="J_dom_sf"/>
</dbReference>
<dbReference type="AlphaFoldDB" id="A0A815VNP4"/>
<dbReference type="CDD" id="cd06257">
    <property type="entry name" value="DnaJ"/>
    <property type="match status" value="1"/>
</dbReference>
<dbReference type="PANTHER" id="PTHR43888">
    <property type="entry name" value="DNAJ-LIKE-2, ISOFORM A-RELATED"/>
    <property type="match status" value="1"/>
</dbReference>
<keyword evidence="10" id="KW-1185">Reference proteome</keyword>
<sequence>MPVPRSRKRDTTLYDLLEVSPDATDAQIAKAYKVAAMKYHPDRNPEAPPEKFKEISAAYDVLKDEHKREVYDQYGLEGLKEGMGAGGTGATSLFDLFMGGPSRHQRQHGPPKGESKVIPLKVTLETLYNGETKSVPFTRRVTCQQCNGSGCKAGKKRVHCRACHGQGVCMGMTRMGPLTFQQPVQCRECDGEGEVIAHKDKCSMCQGNKIAEENKVLDVVILPGCSNGKKIKFRGENDQLPGIEPGDVFFLIQQEKHAVFERVHENDLLIKMKINLNESLTGFKRTIQHLDGRHVLIQHPPNQPIAPHSMKKITNQGMINMETHHTGDLIIQFDVEFPPMNFFTDPNILQQLESILPAKSVLEIPSGVNIDDSSSSMIDYKKETHSNKHRSPQKPGDDSNEDVEGDDDDAQYTDDDDDDDDDEHDGHPQVHSCATH</sequence>
<reference evidence="9" key="1">
    <citation type="submission" date="2021-02" db="EMBL/GenBank/DDBJ databases">
        <authorList>
            <person name="Nowell W R."/>
        </authorList>
    </citation>
    <scope>NUCLEOTIDE SEQUENCE</scope>
</reference>
<evidence type="ECO:0000256" key="2">
    <source>
        <dbReference type="ARBA" id="ARBA00022737"/>
    </source>
</evidence>
<dbReference type="Pfam" id="PF00226">
    <property type="entry name" value="DnaJ"/>
    <property type="match status" value="1"/>
</dbReference>
<dbReference type="GO" id="GO:0030544">
    <property type="term" value="F:Hsp70 protein binding"/>
    <property type="evidence" value="ECO:0007669"/>
    <property type="project" value="InterPro"/>
</dbReference>
<evidence type="ECO:0000259" key="8">
    <source>
        <dbReference type="PROSITE" id="PS51188"/>
    </source>
</evidence>
<dbReference type="InterPro" id="IPR001305">
    <property type="entry name" value="HSP_DnaJ_Cys-rich_dom"/>
</dbReference>
<dbReference type="Gene3D" id="2.10.230.10">
    <property type="entry name" value="Heat shock protein DnaJ, cysteine-rich domain"/>
    <property type="match status" value="1"/>
</dbReference>
<dbReference type="FunFam" id="2.60.260.20:FF:000003">
    <property type="entry name" value="DnaJ subfamily A member 2"/>
    <property type="match status" value="1"/>
</dbReference>
<dbReference type="GO" id="GO:0051082">
    <property type="term" value="F:unfolded protein binding"/>
    <property type="evidence" value="ECO:0007669"/>
    <property type="project" value="InterPro"/>
</dbReference>
<dbReference type="FunFam" id="2.10.230.10:FF:000001">
    <property type="entry name" value="DnaJ subfamily A member 2"/>
    <property type="match status" value="1"/>
</dbReference>
<dbReference type="Proteomes" id="UP000663828">
    <property type="component" value="Unassembled WGS sequence"/>
</dbReference>
<feature type="domain" description="J" evidence="7">
    <location>
        <begin position="12"/>
        <end position="75"/>
    </location>
</feature>
<dbReference type="InterPro" id="IPR008971">
    <property type="entry name" value="HSP40/DnaJ_pept-bd"/>
</dbReference>
<dbReference type="SUPFAM" id="SSF49493">
    <property type="entry name" value="HSP40/DnaJ peptide-binding domain"/>
    <property type="match status" value="2"/>
</dbReference>
<evidence type="ECO:0000256" key="5">
    <source>
        <dbReference type="PROSITE-ProRule" id="PRU00546"/>
    </source>
</evidence>
<dbReference type="Gene3D" id="1.10.287.110">
    <property type="entry name" value="DnaJ domain"/>
    <property type="match status" value="1"/>
</dbReference>
<dbReference type="Pfam" id="PF01556">
    <property type="entry name" value="DnaJ_C"/>
    <property type="match status" value="1"/>
</dbReference>
<dbReference type="InterPro" id="IPR018253">
    <property type="entry name" value="DnaJ_domain_CS"/>
</dbReference>
<feature type="compositionally biased region" description="Acidic residues" evidence="6">
    <location>
        <begin position="398"/>
        <end position="423"/>
    </location>
</feature>
<keyword evidence="2" id="KW-0677">Repeat</keyword>
<dbReference type="InterPro" id="IPR002939">
    <property type="entry name" value="DnaJ_C"/>
</dbReference>
<keyword evidence="4 5" id="KW-0862">Zinc</keyword>
<name>A0A815VNP4_ADIRI</name>
<dbReference type="CDD" id="cd10747">
    <property type="entry name" value="DnaJ_C"/>
    <property type="match status" value="1"/>
</dbReference>
<accession>A0A815VNP4</accession>
<keyword evidence="1 5" id="KW-0479">Metal-binding</keyword>
<dbReference type="PROSITE" id="PS51188">
    <property type="entry name" value="ZF_CR"/>
    <property type="match status" value="1"/>
</dbReference>
<dbReference type="PRINTS" id="PR00625">
    <property type="entry name" value="JDOMAIN"/>
</dbReference>
<feature type="zinc finger region" description="CR-type" evidence="5">
    <location>
        <begin position="130"/>
        <end position="214"/>
    </location>
</feature>
<dbReference type="InterPro" id="IPR044713">
    <property type="entry name" value="DNJA1/2-like"/>
</dbReference>
<dbReference type="EMBL" id="CAJNOR010004845">
    <property type="protein sequence ID" value="CAF1530584.1"/>
    <property type="molecule type" value="Genomic_DNA"/>
</dbReference>
<dbReference type="SMART" id="SM00271">
    <property type="entry name" value="DnaJ"/>
    <property type="match status" value="1"/>
</dbReference>
<dbReference type="Pfam" id="PF00684">
    <property type="entry name" value="DnaJ_CXXCXGXG"/>
    <property type="match status" value="1"/>
</dbReference>
<dbReference type="CDD" id="cd10719">
    <property type="entry name" value="DnaJ_zf"/>
    <property type="match status" value="1"/>
</dbReference>
<evidence type="ECO:0000256" key="3">
    <source>
        <dbReference type="ARBA" id="ARBA00022771"/>
    </source>
</evidence>
<dbReference type="Gene3D" id="2.60.260.20">
    <property type="entry name" value="Urease metallochaperone UreE, N-terminal domain"/>
    <property type="match status" value="2"/>
</dbReference>
<evidence type="ECO:0000256" key="6">
    <source>
        <dbReference type="SAM" id="MobiDB-lite"/>
    </source>
</evidence>